<gene>
    <name evidence="3" type="ORF">GII31_03510</name>
</gene>
<sequence>MAGFGAVATAKYVALTTFRKDGTPVVTPLWAALDGDRLVMWTVTDSWKVKRIRRNPEVIVQACDARGKELTGEPVPARAEILDAVGTERVRGLIAAKYGIVGRIAMFGSTLRRGKSGTIALTISVDEPA</sequence>
<dbReference type="EC" id="1.-.-.-" evidence="3"/>
<protein>
    <submittedName>
        <fullName evidence="3">PPOX class F420-dependent oxidoreductase</fullName>
        <ecNumber evidence="3">1.-.-.-</ecNumber>
    </submittedName>
</protein>
<keyword evidence="4" id="KW-1185">Reference proteome</keyword>
<dbReference type="GO" id="GO:0016491">
    <property type="term" value="F:oxidoreductase activity"/>
    <property type="evidence" value="ECO:0007669"/>
    <property type="project" value="UniProtKB-KW"/>
</dbReference>
<evidence type="ECO:0000256" key="1">
    <source>
        <dbReference type="ARBA" id="ARBA00023002"/>
    </source>
</evidence>
<evidence type="ECO:0000259" key="2">
    <source>
        <dbReference type="Pfam" id="PF01243"/>
    </source>
</evidence>
<dbReference type="PANTHER" id="PTHR35176:SF11">
    <property type="entry name" value="PYRIDOXAMINE 5'-PHOSPHATE OXIDASE FAMILY PROTEIN"/>
    <property type="match status" value="1"/>
</dbReference>
<dbReference type="Gene3D" id="2.30.110.10">
    <property type="entry name" value="Electron Transport, Fmn-binding Protein, Chain A"/>
    <property type="match status" value="1"/>
</dbReference>
<evidence type="ECO:0000313" key="4">
    <source>
        <dbReference type="Proteomes" id="UP001059836"/>
    </source>
</evidence>
<dbReference type="EMBL" id="CP045809">
    <property type="protein sequence ID" value="QHN34109.1"/>
    <property type="molecule type" value="Genomic_DNA"/>
</dbReference>
<keyword evidence="1 3" id="KW-0560">Oxidoreductase</keyword>
<dbReference type="NCBIfam" id="TIGR03666">
    <property type="entry name" value="Rv2061_F420"/>
    <property type="match status" value="1"/>
</dbReference>
<dbReference type="InterPro" id="IPR011576">
    <property type="entry name" value="Pyridox_Oxase_N"/>
</dbReference>
<name>A0ABX6IFK8_9ACTN</name>
<dbReference type="Pfam" id="PF01243">
    <property type="entry name" value="PNPOx_N"/>
    <property type="match status" value="1"/>
</dbReference>
<evidence type="ECO:0000313" key="3">
    <source>
        <dbReference type="EMBL" id="QHN34109.1"/>
    </source>
</evidence>
<accession>A0ABX6IFK8</accession>
<feature type="domain" description="Pyridoxamine 5'-phosphate oxidase N-terminal" evidence="2">
    <location>
        <begin position="8"/>
        <end position="82"/>
    </location>
</feature>
<dbReference type="Proteomes" id="UP001059836">
    <property type="component" value="Chromosome"/>
</dbReference>
<dbReference type="InterPro" id="IPR019965">
    <property type="entry name" value="PPOX_F420-dep_Rv2061_put"/>
</dbReference>
<dbReference type="RefSeq" id="WP_213246862.1">
    <property type="nucleotide sequence ID" value="NZ_CP045806.1"/>
</dbReference>
<reference evidence="3" key="1">
    <citation type="journal article" date="2021" name="Nat. Microbiol.">
        <title>Cocultivation of an ultrasmall environmental parasitic bacterium with lytic ability against bacteria associated with wastewater foams.</title>
        <authorList>
            <person name="Batinovic S."/>
            <person name="Rose J.J.A."/>
            <person name="Ratcliffe J."/>
            <person name="Seviour R.J."/>
            <person name="Petrovski S."/>
        </authorList>
    </citation>
    <scope>NUCLEOTIDE SEQUENCE</scope>
    <source>
        <strain evidence="3">CON9</strain>
    </source>
</reference>
<dbReference type="SUPFAM" id="SSF50475">
    <property type="entry name" value="FMN-binding split barrel"/>
    <property type="match status" value="1"/>
</dbReference>
<proteinExistence type="predicted"/>
<dbReference type="InterPro" id="IPR052019">
    <property type="entry name" value="F420H2_bilvrd_red/Heme_oxyg"/>
</dbReference>
<dbReference type="InterPro" id="IPR012349">
    <property type="entry name" value="Split_barrel_FMN-bd"/>
</dbReference>
<organism evidence="3 4">
    <name type="scientific">Gordonia pseudamarae</name>
    <dbReference type="NCBI Taxonomy" id="2831662"/>
    <lineage>
        <taxon>Bacteria</taxon>
        <taxon>Bacillati</taxon>
        <taxon>Actinomycetota</taxon>
        <taxon>Actinomycetes</taxon>
        <taxon>Mycobacteriales</taxon>
        <taxon>Gordoniaceae</taxon>
        <taxon>Gordonia</taxon>
    </lineage>
</organism>
<dbReference type="PANTHER" id="PTHR35176">
    <property type="entry name" value="HEME OXYGENASE HI_0854-RELATED"/>
    <property type="match status" value="1"/>
</dbReference>